<evidence type="ECO:0000313" key="2">
    <source>
        <dbReference type="EMBL" id="JAD23052.1"/>
    </source>
</evidence>
<name>A0A0A8YKD9_ARUDO</name>
<reference evidence="2" key="1">
    <citation type="submission" date="2014-09" db="EMBL/GenBank/DDBJ databases">
        <authorList>
            <person name="Magalhaes I.L.F."/>
            <person name="Oliveira U."/>
            <person name="Santos F.R."/>
            <person name="Vidigal T.H.D.A."/>
            <person name="Brescovit A.D."/>
            <person name="Santos A.J."/>
        </authorList>
    </citation>
    <scope>NUCLEOTIDE SEQUENCE</scope>
    <source>
        <tissue evidence="2">Shoot tissue taken approximately 20 cm above the soil surface</tissue>
    </source>
</reference>
<dbReference type="EMBL" id="GBRH01274843">
    <property type="protein sequence ID" value="JAD23052.1"/>
    <property type="molecule type" value="Transcribed_RNA"/>
</dbReference>
<sequence length="188" mass="20214">MKRTRSGDDDFNVNGNKGIGDGLSSRVGKIQERQIQRPHPRWIHILLRFGPVSLRSSEVEVHLACLTITTAVPVGLQVVAVVTPLATMTTTVAAPGHVSKVADVVVAFVSLQFACVCVRVCAERQPARHVSSVASVPVEVAGPIVRGWCRLGGCVSVLGALSCNNDDQMAKIYWRYDQTVEITIADVA</sequence>
<reference evidence="2" key="2">
    <citation type="journal article" date="2015" name="Data Brief">
        <title>Shoot transcriptome of the giant reed, Arundo donax.</title>
        <authorList>
            <person name="Barrero R.A."/>
            <person name="Guerrero F.D."/>
            <person name="Moolhuijzen P."/>
            <person name="Goolsby J.A."/>
            <person name="Tidwell J."/>
            <person name="Bellgard S.E."/>
            <person name="Bellgard M.I."/>
        </authorList>
    </citation>
    <scope>NUCLEOTIDE SEQUENCE</scope>
    <source>
        <tissue evidence="2">Shoot tissue taken approximately 20 cm above the soil surface</tissue>
    </source>
</reference>
<protein>
    <submittedName>
        <fullName evidence="2">Uncharacterized protein</fullName>
    </submittedName>
</protein>
<feature type="region of interest" description="Disordered" evidence="1">
    <location>
        <begin position="1"/>
        <end position="24"/>
    </location>
</feature>
<evidence type="ECO:0000256" key="1">
    <source>
        <dbReference type="SAM" id="MobiDB-lite"/>
    </source>
</evidence>
<organism evidence="2">
    <name type="scientific">Arundo donax</name>
    <name type="common">Giant reed</name>
    <name type="synonym">Donax arundinaceus</name>
    <dbReference type="NCBI Taxonomy" id="35708"/>
    <lineage>
        <taxon>Eukaryota</taxon>
        <taxon>Viridiplantae</taxon>
        <taxon>Streptophyta</taxon>
        <taxon>Embryophyta</taxon>
        <taxon>Tracheophyta</taxon>
        <taxon>Spermatophyta</taxon>
        <taxon>Magnoliopsida</taxon>
        <taxon>Liliopsida</taxon>
        <taxon>Poales</taxon>
        <taxon>Poaceae</taxon>
        <taxon>PACMAD clade</taxon>
        <taxon>Arundinoideae</taxon>
        <taxon>Arundineae</taxon>
        <taxon>Arundo</taxon>
    </lineage>
</organism>
<dbReference type="AlphaFoldDB" id="A0A0A8YKD9"/>
<accession>A0A0A8YKD9</accession>
<proteinExistence type="predicted"/>